<name>A0A409VAQ2_9AGAR</name>
<feature type="domain" description="Yippee" evidence="2">
    <location>
        <begin position="46"/>
        <end position="151"/>
    </location>
</feature>
<comment type="caution">
    <text evidence="3">The sequence shown here is derived from an EMBL/GenBank/DDBJ whole genome shotgun (WGS) entry which is preliminary data.</text>
</comment>
<feature type="region of interest" description="Disordered" evidence="1">
    <location>
        <begin position="1"/>
        <end position="41"/>
    </location>
</feature>
<dbReference type="EMBL" id="NHTK01006101">
    <property type="protein sequence ID" value="PPQ63984.1"/>
    <property type="molecule type" value="Genomic_DNA"/>
</dbReference>
<dbReference type="InParanoid" id="A0A409VAQ2"/>
<evidence type="ECO:0000313" key="3">
    <source>
        <dbReference type="EMBL" id="PPQ63984.1"/>
    </source>
</evidence>
<dbReference type="STRING" id="181874.A0A409VAQ2"/>
<dbReference type="PROSITE" id="PS51792">
    <property type="entry name" value="YIPPEE"/>
    <property type="match status" value="1"/>
</dbReference>
<feature type="compositionally biased region" description="Polar residues" evidence="1">
    <location>
        <begin position="20"/>
        <end position="35"/>
    </location>
</feature>
<dbReference type="InterPro" id="IPR034751">
    <property type="entry name" value="Yippee"/>
</dbReference>
<organism evidence="3 4">
    <name type="scientific">Panaeolus cyanescens</name>
    <dbReference type="NCBI Taxonomy" id="181874"/>
    <lineage>
        <taxon>Eukaryota</taxon>
        <taxon>Fungi</taxon>
        <taxon>Dikarya</taxon>
        <taxon>Basidiomycota</taxon>
        <taxon>Agaricomycotina</taxon>
        <taxon>Agaricomycetes</taxon>
        <taxon>Agaricomycetidae</taxon>
        <taxon>Agaricales</taxon>
        <taxon>Agaricineae</taxon>
        <taxon>Galeropsidaceae</taxon>
        <taxon>Panaeolus</taxon>
    </lineage>
</organism>
<accession>A0A409VAQ2</accession>
<dbReference type="Proteomes" id="UP000284842">
    <property type="component" value="Unassembled WGS sequence"/>
</dbReference>
<dbReference type="OrthoDB" id="6407410at2759"/>
<dbReference type="PANTHER" id="PTHR13848">
    <property type="entry name" value="PROTEIN YIPPEE-LIKE CG15309-RELATED"/>
    <property type="match status" value="1"/>
</dbReference>
<feature type="compositionally biased region" description="Polar residues" evidence="1">
    <location>
        <begin position="1"/>
        <end position="11"/>
    </location>
</feature>
<dbReference type="InterPro" id="IPR039058">
    <property type="entry name" value="Yippee_fam"/>
</dbReference>
<sequence>MDNDSDVPSTSARRRLPAVPSSQSLQPPVESSQSKRSSRPLPKIPRALTCKKCGTCITSHNVLLPQSSIPPNSRSFRGFSGKASLFTETYNCKLAKPGVQLMATGAHTMQEITCGVCSTYLGWKILRAHESTETWKEGHCLLELEHLYIQEELHSSSSQSRSESGSDSDASCL</sequence>
<dbReference type="FunCoup" id="A0A409VAQ2">
    <property type="interactions" value="306"/>
</dbReference>
<evidence type="ECO:0000256" key="1">
    <source>
        <dbReference type="SAM" id="MobiDB-lite"/>
    </source>
</evidence>
<dbReference type="AlphaFoldDB" id="A0A409VAQ2"/>
<gene>
    <name evidence="3" type="ORF">CVT24_009413</name>
</gene>
<evidence type="ECO:0000313" key="4">
    <source>
        <dbReference type="Proteomes" id="UP000284842"/>
    </source>
</evidence>
<evidence type="ECO:0000259" key="2">
    <source>
        <dbReference type="PROSITE" id="PS51792"/>
    </source>
</evidence>
<keyword evidence="4" id="KW-1185">Reference proteome</keyword>
<proteinExistence type="predicted"/>
<reference evidence="3 4" key="1">
    <citation type="journal article" date="2018" name="Evol. Lett.">
        <title>Horizontal gene cluster transfer increased hallucinogenic mushroom diversity.</title>
        <authorList>
            <person name="Reynolds H.T."/>
            <person name="Vijayakumar V."/>
            <person name="Gluck-Thaler E."/>
            <person name="Korotkin H.B."/>
            <person name="Matheny P.B."/>
            <person name="Slot J.C."/>
        </authorList>
    </citation>
    <scope>NUCLEOTIDE SEQUENCE [LARGE SCALE GENOMIC DNA]</scope>
    <source>
        <strain evidence="3 4">2629</strain>
    </source>
</reference>
<protein>
    <recommendedName>
        <fullName evidence="2">Yippee domain-containing protein</fullName>
    </recommendedName>
</protein>